<reference evidence="13 14" key="1">
    <citation type="journal article" date="2015" name="Sci. Rep.">
        <title>Genome of the facultative scuticociliatosis pathogen Pseudocohnilembus persalinus provides insight into its virulence through horizontal gene transfer.</title>
        <authorList>
            <person name="Xiong J."/>
            <person name="Wang G."/>
            <person name="Cheng J."/>
            <person name="Tian M."/>
            <person name="Pan X."/>
            <person name="Warren A."/>
            <person name="Jiang C."/>
            <person name="Yuan D."/>
            <person name="Miao W."/>
        </authorList>
    </citation>
    <scope>NUCLEOTIDE SEQUENCE [LARGE SCALE GENOMIC DNA]</scope>
    <source>
        <strain evidence="13">36N120E</strain>
    </source>
</reference>
<comment type="cofactor">
    <cofactor evidence="2">
        <name>Mg(2+)</name>
        <dbReference type="ChEBI" id="CHEBI:18420"/>
    </cofactor>
</comment>
<dbReference type="Gene3D" id="3.60.10.10">
    <property type="entry name" value="Endonuclease/exonuclease/phosphatase"/>
    <property type="match status" value="2"/>
</dbReference>
<keyword evidence="6" id="KW-0227">DNA damage</keyword>
<dbReference type="Proteomes" id="UP000054937">
    <property type="component" value="Unassembled WGS sequence"/>
</dbReference>
<dbReference type="EMBL" id="LDAU01000159">
    <property type="protein sequence ID" value="KRX02010.1"/>
    <property type="molecule type" value="Genomic_DNA"/>
</dbReference>
<evidence type="ECO:0000256" key="4">
    <source>
        <dbReference type="ARBA" id="ARBA00022722"/>
    </source>
</evidence>
<keyword evidence="9" id="KW-0234">DNA repair</keyword>
<keyword evidence="7" id="KW-0378">Hydrolase</keyword>
<evidence type="ECO:0000313" key="14">
    <source>
        <dbReference type="Proteomes" id="UP000054937"/>
    </source>
</evidence>
<evidence type="ECO:0000256" key="8">
    <source>
        <dbReference type="ARBA" id="ARBA00022842"/>
    </source>
</evidence>
<name>A0A0V0QIT7_PSEPJ</name>
<evidence type="ECO:0000256" key="6">
    <source>
        <dbReference type="ARBA" id="ARBA00022763"/>
    </source>
</evidence>
<dbReference type="GO" id="GO:0004527">
    <property type="term" value="F:exonuclease activity"/>
    <property type="evidence" value="ECO:0007669"/>
    <property type="project" value="UniProtKB-KW"/>
</dbReference>
<evidence type="ECO:0000259" key="12">
    <source>
        <dbReference type="Pfam" id="PF03372"/>
    </source>
</evidence>
<keyword evidence="14" id="KW-1185">Reference proteome</keyword>
<dbReference type="OrthoDB" id="276515at2759"/>
<dbReference type="PANTHER" id="PTHR15822">
    <property type="entry name" value="TRAF AND TNF RECEPTOR-ASSOCIATED PROTEIN"/>
    <property type="match status" value="1"/>
</dbReference>
<comment type="caution">
    <text evidence="13">The sequence shown here is derived from an EMBL/GenBank/DDBJ whole genome shotgun (WGS) entry which is preliminary data.</text>
</comment>
<dbReference type="SUPFAM" id="SSF56219">
    <property type="entry name" value="DNase I-like"/>
    <property type="match status" value="1"/>
</dbReference>
<dbReference type="GO" id="GO:0004519">
    <property type="term" value="F:endonuclease activity"/>
    <property type="evidence" value="ECO:0007669"/>
    <property type="project" value="UniProtKB-KW"/>
</dbReference>
<gene>
    <name evidence="13" type="ORF">PPERSA_07655</name>
</gene>
<dbReference type="GO" id="GO:0005737">
    <property type="term" value="C:cytoplasm"/>
    <property type="evidence" value="ECO:0007669"/>
    <property type="project" value="TreeGrafter"/>
</dbReference>
<dbReference type="PANTHER" id="PTHR15822:SF4">
    <property type="entry name" value="TYROSYL-DNA PHOSPHODIESTERASE 2"/>
    <property type="match status" value="1"/>
</dbReference>
<keyword evidence="13" id="KW-0269">Exonuclease</keyword>
<keyword evidence="13" id="KW-0255">Endonuclease</keyword>
<accession>A0A0V0QIT7</accession>
<dbReference type="GO" id="GO:0046872">
    <property type="term" value="F:metal ion binding"/>
    <property type="evidence" value="ECO:0007669"/>
    <property type="project" value="UniProtKB-KW"/>
</dbReference>
<dbReference type="InParanoid" id="A0A0V0QIT7"/>
<feature type="domain" description="Endonuclease/exonuclease/phosphatase" evidence="12">
    <location>
        <begin position="9"/>
        <end position="366"/>
    </location>
</feature>
<dbReference type="InterPro" id="IPR005135">
    <property type="entry name" value="Endo/exonuclease/phosphatase"/>
</dbReference>
<dbReference type="InterPro" id="IPR051547">
    <property type="entry name" value="TDP2-like"/>
</dbReference>
<comment type="subcellular location">
    <subcellularLocation>
        <location evidence="3">Nucleus</location>
        <location evidence="3">PML body</location>
    </subcellularLocation>
</comment>
<evidence type="ECO:0000256" key="10">
    <source>
        <dbReference type="ARBA" id="ARBA00023242"/>
    </source>
</evidence>
<dbReference type="GO" id="GO:0006302">
    <property type="term" value="P:double-strand break repair"/>
    <property type="evidence" value="ECO:0007669"/>
    <property type="project" value="TreeGrafter"/>
</dbReference>
<comment type="cofactor">
    <cofactor evidence="1">
        <name>Mn(2+)</name>
        <dbReference type="ChEBI" id="CHEBI:29035"/>
    </cofactor>
</comment>
<evidence type="ECO:0000256" key="11">
    <source>
        <dbReference type="SAM" id="Phobius"/>
    </source>
</evidence>
<keyword evidence="5" id="KW-0479">Metal-binding</keyword>
<keyword evidence="11" id="KW-0472">Membrane</keyword>
<keyword evidence="11" id="KW-0812">Transmembrane</keyword>
<evidence type="ECO:0000256" key="5">
    <source>
        <dbReference type="ARBA" id="ARBA00022723"/>
    </source>
</evidence>
<organism evidence="13 14">
    <name type="scientific">Pseudocohnilembus persalinus</name>
    <name type="common">Ciliate</name>
    <dbReference type="NCBI Taxonomy" id="266149"/>
    <lineage>
        <taxon>Eukaryota</taxon>
        <taxon>Sar</taxon>
        <taxon>Alveolata</taxon>
        <taxon>Ciliophora</taxon>
        <taxon>Intramacronucleata</taxon>
        <taxon>Oligohymenophorea</taxon>
        <taxon>Scuticociliatia</taxon>
        <taxon>Philasterida</taxon>
        <taxon>Pseudocohnilembidae</taxon>
        <taxon>Pseudocohnilembus</taxon>
    </lineage>
</organism>
<keyword evidence="11" id="KW-1133">Transmembrane helix</keyword>
<proteinExistence type="predicted"/>
<evidence type="ECO:0000256" key="2">
    <source>
        <dbReference type="ARBA" id="ARBA00001946"/>
    </source>
</evidence>
<keyword evidence="4" id="KW-0540">Nuclease</keyword>
<evidence type="ECO:0000256" key="3">
    <source>
        <dbReference type="ARBA" id="ARBA00004322"/>
    </source>
</evidence>
<feature type="transmembrane region" description="Helical" evidence="11">
    <location>
        <begin position="97"/>
        <end position="122"/>
    </location>
</feature>
<feature type="transmembrane region" description="Helical" evidence="11">
    <location>
        <begin position="74"/>
        <end position="91"/>
    </location>
</feature>
<evidence type="ECO:0000256" key="1">
    <source>
        <dbReference type="ARBA" id="ARBA00001936"/>
    </source>
</evidence>
<dbReference type="GO" id="GO:0070260">
    <property type="term" value="F:5'-tyrosyl-DNA phosphodiesterase activity"/>
    <property type="evidence" value="ECO:0007669"/>
    <property type="project" value="TreeGrafter"/>
</dbReference>
<sequence length="379" mass="44716">MKEKELKIITYNVWLDSHQIITRMNKIIDEIQKIEPDIVCLQELHSQGIKKLFEQGLPDFRLHSTNHIKQKFKWHSYLPAIFLQILSGILFEIGRNIYINMIINVIIYISFVLALLFSLMLIPQITRYLINQNVDEYDQIRQNQNDGQDSKQNLELDWIGQVILVNKKTFNNSKIIKEQPFNNRAIMSTQSFNVFKWLYVWVLETFLRPGYLMVLCDSQELNRNFLVISTHLAIGQANQKRILQVKELRGQILKSIKQLGIDDYILCGDFNANHDQQEIKYLQNEGFCDIVEEKYQVSKNKENEVKYITWDSQNPYVKMIGHKEPSSRLDYIFLGKQMQYKINDVEVIFNKKGSVLSENYGIFSDHFGVFAKVLFKQKE</sequence>
<dbReference type="Pfam" id="PF03372">
    <property type="entry name" value="Exo_endo_phos"/>
    <property type="match status" value="1"/>
</dbReference>
<protein>
    <submittedName>
        <fullName evidence="13">Endonuclease/exonuclease/phosphatase</fullName>
    </submittedName>
</protein>
<evidence type="ECO:0000256" key="7">
    <source>
        <dbReference type="ARBA" id="ARBA00022801"/>
    </source>
</evidence>
<keyword evidence="8" id="KW-0460">Magnesium</keyword>
<evidence type="ECO:0000313" key="13">
    <source>
        <dbReference type="EMBL" id="KRX02010.1"/>
    </source>
</evidence>
<keyword evidence="10" id="KW-0539">Nucleus</keyword>
<evidence type="ECO:0000256" key="9">
    <source>
        <dbReference type="ARBA" id="ARBA00023204"/>
    </source>
</evidence>
<dbReference type="InterPro" id="IPR036691">
    <property type="entry name" value="Endo/exonu/phosph_ase_sf"/>
</dbReference>
<dbReference type="AlphaFoldDB" id="A0A0V0QIT7"/>
<dbReference type="GO" id="GO:0003697">
    <property type="term" value="F:single-stranded DNA binding"/>
    <property type="evidence" value="ECO:0007669"/>
    <property type="project" value="TreeGrafter"/>
</dbReference>